<keyword evidence="1" id="KW-1133">Transmembrane helix</keyword>
<organism evidence="2 3">
    <name type="scientific">Pantoea conspicua</name>
    <dbReference type="NCBI Taxonomy" id="472705"/>
    <lineage>
        <taxon>Bacteria</taxon>
        <taxon>Pseudomonadati</taxon>
        <taxon>Pseudomonadota</taxon>
        <taxon>Gammaproteobacteria</taxon>
        <taxon>Enterobacterales</taxon>
        <taxon>Erwiniaceae</taxon>
        <taxon>Pantoea</taxon>
    </lineage>
</organism>
<feature type="transmembrane region" description="Helical" evidence="1">
    <location>
        <begin position="546"/>
        <end position="568"/>
    </location>
</feature>
<feature type="transmembrane region" description="Helical" evidence="1">
    <location>
        <begin position="384"/>
        <end position="404"/>
    </location>
</feature>
<evidence type="ECO:0008006" key="4">
    <source>
        <dbReference type="Google" id="ProtNLM"/>
    </source>
</evidence>
<dbReference type="RefSeq" id="WP_094119073.1">
    <property type="nucleotide sequence ID" value="NZ_MLFN01000001.1"/>
</dbReference>
<feature type="transmembrane region" description="Helical" evidence="1">
    <location>
        <begin position="202"/>
        <end position="225"/>
    </location>
</feature>
<dbReference type="InterPro" id="IPR019685">
    <property type="entry name" value="DUF2534"/>
</dbReference>
<dbReference type="OrthoDB" id="9791166at2"/>
<dbReference type="EMBL" id="MLFN01000001">
    <property type="protein sequence ID" value="ORM55921.1"/>
    <property type="molecule type" value="Genomic_DNA"/>
</dbReference>
<sequence length="576" mass="63767">MSSTQEVTPAPHGTVLNLFRRLHFYIGLFIAPFIFVAALTGTLYVLTPQLEQAIYHDALTTDAQGVAKPLSAQIAAARQRAGEMTRIYAVRPAPGPQDTTRVQFSGRDLGPSESRSLFIDPYTLQVKGDMTVYGTSGVLPLRMWLDQLHRGLLLGDAGRNYSELAASWLWVAALGGIVLWLGTRPRRAARKPRRGFAATRHWHVTLGLVLAVGLVFFSVTGLTWSQWAGNNIEKMRSDLGWMTPQVTTALNGAAPATAADPHADHRGNMEGMTMADMAMPARKAAPVVANQPDGNWDRALDAARDAGLHASKLELRQPKAPDQAWTVSEIDRSWPSQVDAVSINPNDFSLVDRVEFAHFPLVAKLTRWGVDAHMGVLFGLPNQLILALFGFGLCAMIVLGYRMWWIRRPAVPQISPSQTLLSAWLSLPRYAQGASLILVLALGYALPLMGISLLVMMLIDIQRWRRAQRATEQRIDTAPDKQSPLAIIQARFANKRKEMRYFLRSVTVLALIVITVMANAMIGGVIDQYQIPFSSWSLTMYITQAMMILLYSTVFTGLLSIPLWYFFLGESDEQGK</sequence>
<dbReference type="PANTHER" id="PTHR34219:SF1">
    <property type="entry name" value="PEPSY DOMAIN-CONTAINING PROTEIN"/>
    <property type="match status" value="1"/>
</dbReference>
<reference evidence="2 3" key="1">
    <citation type="journal article" date="2017" name="Antonie Van Leeuwenhoek">
        <title>Phylogenomic resolution of the bacterial genus Pantoea and its relationship with Erwinia and Tatumella.</title>
        <authorList>
            <person name="Palmer M."/>
            <person name="Steenkamp E.T."/>
            <person name="Coetzee M.P."/>
            <person name="Chan W.Y."/>
            <person name="van Zyl E."/>
            <person name="De Maayer P."/>
            <person name="Coutinho T.A."/>
            <person name="Blom J."/>
            <person name="Smits T.H."/>
            <person name="Duffy B."/>
            <person name="Venter S.N."/>
        </authorList>
    </citation>
    <scope>NUCLEOTIDE SEQUENCE [LARGE SCALE GENOMIC DNA]</scope>
    <source>
        <strain evidence="2 3">LMG 24534</strain>
    </source>
</reference>
<dbReference type="AlphaFoldDB" id="A0A1X1C2M6"/>
<accession>A0A1X1C2M6</accession>
<feature type="transmembrane region" description="Helical" evidence="1">
    <location>
        <begin position="501"/>
        <end position="526"/>
    </location>
</feature>
<feature type="transmembrane region" description="Helical" evidence="1">
    <location>
        <begin position="164"/>
        <end position="182"/>
    </location>
</feature>
<dbReference type="PANTHER" id="PTHR34219">
    <property type="entry name" value="IRON-REGULATED INNER MEMBRANE PROTEIN-RELATED"/>
    <property type="match status" value="1"/>
</dbReference>
<evidence type="ECO:0000256" key="1">
    <source>
        <dbReference type="SAM" id="Phobius"/>
    </source>
</evidence>
<feature type="transmembrane region" description="Helical" evidence="1">
    <location>
        <begin position="434"/>
        <end position="459"/>
    </location>
</feature>
<comment type="caution">
    <text evidence="2">The sequence shown here is derived from an EMBL/GenBank/DDBJ whole genome shotgun (WGS) entry which is preliminary data.</text>
</comment>
<dbReference type="InterPro" id="IPR005625">
    <property type="entry name" value="PepSY-ass_TM"/>
</dbReference>
<dbReference type="Pfam" id="PF03929">
    <property type="entry name" value="PepSY_TM"/>
    <property type="match status" value="1"/>
</dbReference>
<dbReference type="Pfam" id="PF10749">
    <property type="entry name" value="DUF2534"/>
    <property type="match status" value="1"/>
</dbReference>
<evidence type="ECO:0000313" key="3">
    <source>
        <dbReference type="Proteomes" id="UP000193933"/>
    </source>
</evidence>
<keyword evidence="1" id="KW-0472">Membrane</keyword>
<dbReference type="STRING" id="472705.GCA_001743465_01331"/>
<gene>
    <name evidence="2" type="ORF">HA41_00370</name>
</gene>
<feature type="transmembrane region" description="Helical" evidence="1">
    <location>
        <begin position="24"/>
        <end position="46"/>
    </location>
</feature>
<proteinExistence type="predicted"/>
<dbReference type="Proteomes" id="UP000193933">
    <property type="component" value="Unassembled WGS sequence"/>
</dbReference>
<protein>
    <recommendedName>
        <fullName evidence="4">DUF2534 domain-containing protein</fullName>
    </recommendedName>
</protein>
<keyword evidence="3" id="KW-1185">Reference proteome</keyword>
<name>A0A1X1C2M6_9GAMM</name>
<keyword evidence="1" id="KW-0812">Transmembrane</keyword>
<evidence type="ECO:0000313" key="2">
    <source>
        <dbReference type="EMBL" id="ORM55921.1"/>
    </source>
</evidence>